<dbReference type="InterPro" id="IPR011330">
    <property type="entry name" value="Glyco_hydro/deAcase_b/a-brl"/>
</dbReference>
<dbReference type="RefSeq" id="WP_260574784.1">
    <property type="nucleotide sequence ID" value="NZ_CP104205.1"/>
</dbReference>
<dbReference type="Gene3D" id="3.20.20.370">
    <property type="entry name" value="Glycoside hydrolase/deacetylase"/>
    <property type="match status" value="1"/>
</dbReference>
<dbReference type="Pfam" id="PF03746">
    <property type="entry name" value="LamB_YcsF"/>
    <property type="match status" value="1"/>
</dbReference>
<accession>A0ABY5YAW8</accession>
<name>A0ABY5YAW8_9FLAO</name>
<evidence type="ECO:0000313" key="1">
    <source>
        <dbReference type="EMBL" id="UWX56200.1"/>
    </source>
</evidence>
<protein>
    <submittedName>
        <fullName evidence="1">LamB/YcsF family protein</fullName>
    </submittedName>
</protein>
<dbReference type="Proteomes" id="UP001059209">
    <property type="component" value="Chromosome"/>
</dbReference>
<proteinExistence type="predicted"/>
<dbReference type="EMBL" id="CP104205">
    <property type="protein sequence ID" value="UWX56200.1"/>
    <property type="molecule type" value="Genomic_DNA"/>
</dbReference>
<keyword evidence="2" id="KW-1185">Reference proteome</keyword>
<dbReference type="InterPro" id="IPR005501">
    <property type="entry name" value="LamB/YcsF/PxpA-like"/>
</dbReference>
<evidence type="ECO:0000313" key="2">
    <source>
        <dbReference type="Proteomes" id="UP001059209"/>
    </source>
</evidence>
<reference evidence="1" key="1">
    <citation type="submission" date="2022-09" db="EMBL/GenBank/DDBJ databases">
        <title>Maribacter litopenaei sp. nov., isolated from the intestinal tract of the Pacific White Shrimp, Litopenaeus vannamei.</title>
        <authorList>
            <person name="Kim S.Y."/>
            <person name="Hwang C.Y."/>
        </authorList>
    </citation>
    <scope>NUCLEOTIDE SEQUENCE</scope>
    <source>
        <strain evidence="1">HL-LV01</strain>
    </source>
</reference>
<sequence length="151" mass="16788">MEKYAIDINCDVGEGVANEAQLFPFITSCNIACGGHTGNKVTMKETLHLAKKYDVRIGAHPSYPDRENFGRKSLTMDAKEFSKSIVSQIGLLESICKEENVSLKHIKPHGALYNDLAKSEELARLFLDAIHDYKTKLVLFVPFDSVIKSLG</sequence>
<dbReference type="PANTHER" id="PTHR30292:SF0">
    <property type="entry name" value="5-OXOPROLINASE SUBUNIT A"/>
    <property type="match status" value="1"/>
</dbReference>
<dbReference type="SUPFAM" id="SSF88713">
    <property type="entry name" value="Glycoside hydrolase/deacetylase"/>
    <property type="match status" value="1"/>
</dbReference>
<gene>
    <name evidence="1" type="ORF">NYZ99_08085</name>
</gene>
<organism evidence="1 2">
    <name type="scientific">Maribacter litopenaei</name>
    <dbReference type="NCBI Taxonomy" id="2976127"/>
    <lineage>
        <taxon>Bacteria</taxon>
        <taxon>Pseudomonadati</taxon>
        <taxon>Bacteroidota</taxon>
        <taxon>Flavobacteriia</taxon>
        <taxon>Flavobacteriales</taxon>
        <taxon>Flavobacteriaceae</taxon>
        <taxon>Maribacter</taxon>
    </lineage>
</organism>
<dbReference type="PANTHER" id="PTHR30292">
    <property type="entry name" value="UNCHARACTERIZED PROTEIN YBGL-RELATED"/>
    <property type="match status" value="1"/>
</dbReference>